<dbReference type="SUPFAM" id="SSF57196">
    <property type="entry name" value="EGF/Laminin"/>
    <property type="match status" value="3"/>
</dbReference>
<sequence length="1000" mass="114235">MRETIHRMALWNFSFLGLAVLIGSVTCQAPNQERVGVVFSLGYYPNFLAVVEGQPTQLDGKTIAFDKYLKFNDSNTFAVSMVVDTQNESLYYFDSHLKSIFRINNFNLDLDVSRVTYDVIRDGISDSAVQIAFDWISRNIYWTDDYNDWIAVQPVFTRDRSLTKHVIDKMLQTPLALAIDPESGYLFFSDLKPAPRIEVCNLLGEKRRALVTSGLSYPSHIAVDHKEGRIFWVDSESGALESILYNGINRTLHAAGVAYFASSLHYFKGHICASFDYMYLVGCSPVNGFNEELFGFVKYAPITTTVYDPESQRTSITNRCNAKKCQHFCINTPTAARCVCKEGYQLNRDGVNCTAGHILSKKGILFTNGSNLCVLDIVAINSNKSRPNCVVNKLGYIHYLQADSNKGIVYHWNKNIRSIQKYNLVTGRLYNLTFTNDVKGLFYDWVNEELYWSESDQYGFRIRLFDLVTESESKYQYEEDTKSFEYLTGNPYNDILFWVLKENRYAYMIEMGTMKGSNRTIVMNSDSLTKPTALAYDSVYNRLYWIDSGEITSVKITTNIGQTKIIYHDYTGPTAHTLYLYKDYALWIYNNNIKAVVVEENDDYVYESTVLTVMNGSDVTCMTYFDQRTQTKTRAPCEGDNGGCQYLCIPTTNGPLCTCPFGYKVSKDGKSCRSDLLTNNFALIVDYDSKMYQIPLNKTITEDDIVAVNITEKRKGYISDIIYDATNGFVYWLIDGLELCRSKLNGENFTIITTIAEDYVENFEVDQTTGNIYIMPVLLYGHEVSGHISVLRQMASNEWKQTKIIEDLKDYFVIHPKKGYIFWLDSYQYMFGRTNMDGTNSMVLKKHTYEVWRFYIDYSGDRLYWSDDYYGGVYSMDTNGNDLKKFLAAPDGINAIAFQDNTVFIVMSHGSKIYRYDKTSGKEVKWMKNITYIQGIDYIAIVPGNKQPENDMCKNNNGDCSTFCLPTSSGRTCACEDGVKLRSDKKTCGNVCDSFLQMAK</sequence>
<dbReference type="PROSITE" id="PS01186">
    <property type="entry name" value="EGF_2"/>
    <property type="match status" value="1"/>
</dbReference>
<feature type="repeat" description="LDL-receptor class B" evidence="1">
    <location>
        <begin position="184"/>
        <end position="227"/>
    </location>
</feature>
<evidence type="ECO:0000313" key="5">
    <source>
        <dbReference type="Proteomes" id="UP001217089"/>
    </source>
</evidence>
<dbReference type="EMBL" id="JARBDR010000919">
    <property type="protein sequence ID" value="KAJ8301052.1"/>
    <property type="molecule type" value="Genomic_DNA"/>
</dbReference>
<evidence type="ECO:0000256" key="1">
    <source>
        <dbReference type="PROSITE-ProRule" id="PRU00461"/>
    </source>
</evidence>
<comment type="caution">
    <text evidence="4">The sequence shown here is derived from an EMBL/GenBank/DDBJ whole genome shotgun (WGS) entry which is preliminary data.</text>
</comment>
<gene>
    <name evidence="4" type="ORF">KUTeg_022571</name>
</gene>
<dbReference type="InterPro" id="IPR000742">
    <property type="entry name" value="EGF"/>
</dbReference>
<evidence type="ECO:0000313" key="4">
    <source>
        <dbReference type="EMBL" id="KAJ8301052.1"/>
    </source>
</evidence>
<dbReference type="SMART" id="SM00181">
    <property type="entry name" value="EGF"/>
    <property type="match status" value="3"/>
</dbReference>
<keyword evidence="2" id="KW-0732">Signal</keyword>
<organism evidence="4 5">
    <name type="scientific">Tegillarca granosa</name>
    <name type="common">Malaysian cockle</name>
    <name type="synonym">Anadara granosa</name>
    <dbReference type="NCBI Taxonomy" id="220873"/>
    <lineage>
        <taxon>Eukaryota</taxon>
        <taxon>Metazoa</taxon>
        <taxon>Spiralia</taxon>
        <taxon>Lophotrochozoa</taxon>
        <taxon>Mollusca</taxon>
        <taxon>Bivalvia</taxon>
        <taxon>Autobranchia</taxon>
        <taxon>Pteriomorphia</taxon>
        <taxon>Arcoida</taxon>
        <taxon>Arcoidea</taxon>
        <taxon>Arcidae</taxon>
        <taxon>Tegillarca</taxon>
    </lineage>
</organism>
<dbReference type="Proteomes" id="UP001217089">
    <property type="component" value="Unassembled WGS sequence"/>
</dbReference>
<evidence type="ECO:0000256" key="2">
    <source>
        <dbReference type="SAM" id="SignalP"/>
    </source>
</evidence>
<dbReference type="SUPFAM" id="SSF63825">
    <property type="entry name" value="YWTD domain"/>
    <property type="match status" value="3"/>
</dbReference>
<dbReference type="PROSITE" id="PS51120">
    <property type="entry name" value="LDLRB"/>
    <property type="match status" value="1"/>
</dbReference>
<protein>
    <recommendedName>
        <fullName evidence="3">EGF-like domain-containing protein</fullName>
    </recommendedName>
</protein>
<reference evidence="4 5" key="1">
    <citation type="submission" date="2022-12" db="EMBL/GenBank/DDBJ databases">
        <title>Chromosome-level genome of Tegillarca granosa.</title>
        <authorList>
            <person name="Kim J."/>
        </authorList>
    </citation>
    <scope>NUCLEOTIDE SEQUENCE [LARGE SCALE GENOMIC DNA]</scope>
    <source>
        <strain evidence="4">Teg-2019</strain>
        <tissue evidence="4">Adductor muscle</tissue>
    </source>
</reference>
<dbReference type="SMART" id="SM00135">
    <property type="entry name" value="LY"/>
    <property type="match status" value="8"/>
</dbReference>
<feature type="signal peptide" evidence="2">
    <location>
        <begin position="1"/>
        <end position="27"/>
    </location>
</feature>
<dbReference type="InterPro" id="IPR000033">
    <property type="entry name" value="LDLR_classB_rpt"/>
</dbReference>
<dbReference type="PANTHER" id="PTHR46513:SF13">
    <property type="entry name" value="EGF-LIKE DOMAIN-CONTAINING PROTEIN"/>
    <property type="match status" value="1"/>
</dbReference>
<proteinExistence type="predicted"/>
<evidence type="ECO:0000259" key="3">
    <source>
        <dbReference type="PROSITE" id="PS01186"/>
    </source>
</evidence>
<dbReference type="InterPro" id="IPR011042">
    <property type="entry name" value="6-blade_b-propeller_TolB-like"/>
</dbReference>
<dbReference type="Pfam" id="PF14670">
    <property type="entry name" value="FXa_inhibition"/>
    <property type="match status" value="3"/>
</dbReference>
<keyword evidence="5" id="KW-1185">Reference proteome</keyword>
<dbReference type="PANTHER" id="PTHR46513">
    <property type="entry name" value="VITELLOGENIN RECEPTOR-LIKE PROTEIN-RELATED-RELATED"/>
    <property type="match status" value="1"/>
</dbReference>
<accession>A0ABQ9EAY6</accession>
<dbReference type="Gene3D" id="2.120.10.30">
    <property type="entry name" value="TolB, C-terminal domain"/>
    <property type="match status" value="3"/>
</dbReference>
<feature type="domain" description="EGF-like" evidence="3">
    <location>
        <begin position="338"/>
        <end position="353"/>
    </location>
</feature>
<name>A0ABQ9EAY6_TEGGR</name>
<feature type="chain" id="PRO_5046854197" description="EGF-like domain-containing protein" evidence="2">
    <location>
        <begin position="28"/>
        <end position="1000"/>
    </location>
</feature>
<dbReference type="InterPro" id="IPR050778">
    <property type="entry name" value="Cueball_EGF_LRP_Nidogen"/>
</dbReference>